<dbReference type="Pfam" id="PF00082">
    <property type="entry name" value="Peptidase_S8"/>
    <property type="match status" value="1"/>
</dbReference>
<dbReference type="InterPro" id="IPR000209">
    <property type="entry name" value="Peptidase_S8/S53_dom"/>
</dbReference>
<dbReference type="InterPro" id="IPR012337">
    <property type="entry name" value="RNaseH-like_sf"/>
</dbReference>
<keyword evidence="16" id="KW-0808">Transferase</keyword>
<evidence type="ECO:0000259" key="13">
    <source>
        <dbReference type="Pfam" id="PF07727"/>
    </source>
</evidence>
<feature type="region of interest" description="Disordered" evidence="10">
    <location>
        <begin position="219"/>
        <end position="244"/>
    </location>
</feature>
<keyword evidence="5" id="KW-0732">Signal</keyword>
<dbReference type="InterPro" id="IPR015500">
    <property type="entry name" value="Peptidase_S8_subtilisin-rel"/>
</dbReference>
<dbReference type="EMBL" id="QZWG01000014">
    <property type="protein sequence ID" value="RZB67482.1"/>
    <property type="molecule type" value="Genomic_DNA"/>
</dbReference>
<dbReference type="CDD" id="cd02120">
    <property type="entry name" value="PA_subtilisin_like"/>
    <property type="match status" value="1"/>
</dbReference>
<dbReference type="SUPFAM" id="SSF53098">
    <property type="entry name" value="Ribonuclease H-like"/>
    <property type="match status" value="1"/>
</dbReference>
<dbReference type="Pfam" id="PF07727">
    <property type="entry name" value="RVT_2"/>
    <property type="match status" value="1"/>
</dbReference>
<keyword evidence="3" id="KW-0964">Secreted</keyword>
<dbReference type="Pfam" id="PF14223">
    <property type="entry name" value="Retrotran_gag_2"/>
    <property type="match status" value="1"/>
</dbReference>
<keyword evidence="16" id="KW-0548">Nucleotidyltransferase</keyword>
<dbReference type="Pfam" id="PF17766">
    <property type="entry name" value="fn3_6"/>
    <property type="match status" value="1"/>
</dbReference>
<dbReference type="PROSITE" id="PS51892">
    <property type="entry name" value="SUBTILASE"/>
    <property type="match status" value="1"/>
</dbReference>
<evidence type="ECO:0000256" key="4">
    <source>
        <dbReference type="ARBA" id="ARBA00022670"/>
    </source>
</evidence>
<dbReference type="GO" id="GO:0005576">
    <property type="term" value="C:extracellular region"/>
    <property type="evidence" value="ECO:0007669"/>
    <property type="project" value="UniProtKB-SubCell"/>
</dbReference>
<dbReference type="GO" id="GO:0009609">
    <property type="term" value="P:response to symbiotic bacterium"/>
    <property type="evidence" value="ECO:0007669"/>
    <property type="project" value="UniProtKB-ARBA"/>
</dbReference>
<dbReference type="InterPro" id="IPR043502">
    <property type="entry name" value="DNA/RNA_pol_sf"/>
</dbReference>
<feature type="domain" description="Retroviral polymerase SH3-like" evidence="15">
    <location>
        <begin position="396"/>
        <end position="456"/>
    </location>
</feature>
<dbReference type="Gene3D" id="2.60.40.2310">
    <property type="match status" value="1"/>
</dbReference>
<comment type="subcellular location">
    <subcellularLocation>
        <location evidence="1">Secreted</location>
    </subcellularLocation>
</comment>
<proteinExistence type="inferred from homology"/>
<evidence type="ECO:0000256" key="1">
    <source>
        <dbReference type="ARBA" id="ARBA00004613"/>
    </source>
</evidence>
<accession>A0A445H1Q7</accession>
<dbReference type="PRINTS" id="PR00723">
    <property type="entry name" value="SUBTILISIN"/>
</dbReference>
<evidence type="ECO:0000259" key="14">
    <source>
        <dbReference type="Pfam" id="PF17766"/>
    </source>
</evidence>
<feature type="active site" description="Charge relay system" evidence="8 9">
    <location>
        <position position="1109"/>
    </location>
</feature>
<evidence type="ECO:0000256" key="6">
    <source>
        <dbReference type="ARBA" id="ARBA00022801"/>
    </source>
</evidence>
<evidence type="ECO:0000259" key="11">
    <source>
        <dbReference type="Pfam" id="PF00082"/>
    </source>
</evidence>
<feature type="domain" description="Subtilisin-like protease fibronectin type-III" evidence="14">
    <location>
        <begin position="1644"/>
        <end position="1739"/>
    </location>
</feature>
<gene>
    <name evidence="16" type="ORF">D0Y65_037708</name>
</gene>
<evidence type="ECO:0000256" key="8">
    <source>
        <dbReference type="PIRSR" id="PIRSR615500-1"/>
    </source>
</evidence>
<dbReference type="InterPro" id="IPR041469">
    <property type="entry name" value="Subtilisin-like_FN3"/>
</dbReference>
<keyword evidence="17" id="KW-1185">Reference proteome</keyword>
<sequence>MADNNSFIPNSHEPSKPLACITFTNVTKLLPNNYPNWKQQVEALLDGYDLLKYPDGSFPAPSETILTAPTSSTPTPSETTPTTASLPVTTQNPAYQTWRRQDRLIYGALLTTLSNEVAFLVSQTKTSHDLWILLKNTYAKASRSHLKQLKERLRTASKDMTDYVLHGLDDGYRAIIDAVNARDTPINFDDLHERLLIQELSIGAAQRQTPAPLTALNAQARPNSNDKSRHGQNPAQSTQRTGTRKPFLGHCQWCNIKGHVLSQCKTFQQQHPSVPPPPRNSSAHTGQTGHKPIKAHVWMDSISGPPPHPPSTRHHTTPPHTPEHNGISERRNRHIAETGLSLLHYSGLPLTYWPHAMTTAAYLINRLPTPILGYQSPYSKLLNISPDYHKLKCFGCLCFPWIKPYANHKLAPKSAMCVFVGYSADQHAYLCLDPTTGRIYISRHVKFVESEFPFNSLVTHASPSPEQQTGPLQLSILQPMNPPEDSSPAPSSPSITNSPYMAQSSTEPTNPTQSPPPTSQSSPQLSAPPPQTIVNPNGGGIITRSKNKIIKPIQKLNLHVQASSPIEPNTITQALRDPDWRSAMQAEFDALHHNNTWDLISRSSDQNLVGCKWVFRIKRNPDGSIDRYKTRLVAKGFHQRPGTLKEDVFMIQPPGFVNKNFPDHVCRLKKALCRLKQAPRAWYTELRVFLLSLGFVNSTADASLFIYQKPEVTLYLLVYVDDIIMTGNSSAELSKLIATLAARFSLKDLGCLSYFLGVEVIPSAAGMFLSQRKYIIDLLHKSGMTNTKPASTPLSASVQLLKDSGDLLPSPNEYRTLVGSLQYLSLTRPDIAFSTNKLAHFMQNPRTAHWSALKRVIRYLVGSCDKGVFISATAPLTFHAYSDADWAGDKDDYVSTTGYLLYLELGHMPTANPVIYCDNLGATNLSANPVFHSRMKHIALAYHFVREHVQHGKFRVSFVSTDDQLADILTKPLLHPRNLPMLLERQTYIVYMGGHSHGPDPLPSDLETATNSHHDLLASYLGSHEKAKEAIMYSYNKHINGFAAILEEEEASEIAKNPNVVSVFLSKEHKLHTTRSWEFLGLEKNGRIPANSAWRKARFGENIIIANIDTGVWPEHSSFRDKGYGPVPSKWRGNGVCQIDSFNGTQGYFCNRKLIGARTFLKNHESEVGKVGRTLRSGRDLVGHGTHTLSTAGGNFARGANVEGNGKGTAKGGSPRARVVAYKACWHKLDTGGCHEADILQAFDHAIHDGVDVISASIGSSNPYTEALLTDGMSIGAFHAVARNVVVVCSAGNDGPSPLSVTNVAPWFFTVAASTLDRDFLSDISLSDNQSITGASLNRGLPPSSPSNKFYPIINSVEARLPHVSINDARLCKPGTLDPRKVRGKILICLRGDKLTSVSEGQQGALAGAVAVFVQNDEQSGNLLLAENHVLPAASISGTGNESQGGAFNISSKGVLAYLSAARTHIGVKPAPIIAGFSSRGPSSVQPLILKPDITAPGVNVIAAFTQGAGPSNIASDRRRSPFNVQQGTSMSCPHVAGIAGLLKAYHPTWSPAAIKSAIMTTATTLDNTNQPIRNAFDEVATPFEYGAGHIQPNLAIDPGLVYDLRTSDYLNFLCASGYNQALLNLFAKLKLPYTCPKSYRIEDFNYPSITVRHSGSKTISVTRTVTNVGPPSTYVVNTHGPKGIKVLVQPCSLTFKRTGEKKKFQVILQPIGARHGLPLFGNLSWTDGRHRVTSPVVVL</sequence>
<feature type="region of interest" description="Disordered" evidence="10">
    <location>
        <begin position="303"/>
        <end position="327"/>
    </location>
</feature>
<dbReference type="Proteomes" id="UP000289340">
    <property type="component" value="Chromosome 14"/>
</dbReference>
<dbReference type="CDD" id="cd09272">
    <property type="entry name" value="RNase_HI_RT_Ty1"/>
    <property type="match status" value="1"/>
</dbReference>
<evidence type="ECO:0000256" key="3">
    <source>
        <dbReference type="ARBA" id="ARBA00022525"/>
    </source>
</evidence>
<keyword evidence="4 9" id="KW-0645">Protease</keyword>
<dbReference type="InterPro" id="IPR036852">
    <property type="entry name" value="Peptidase_S8/S53_dom_sf"/>
</dbReference>
<evidence type="ECO:0000256" key="2">
    <source>
        <dbReference type="ARBA" id="ARBA00011073"/>
    </source>
</evidence>
<dbReference type="InterPro" id="IPR013103">
    <property type="entry name" value="RVT_2"/>
</dbReference>
<protein>
    <submittedName>
        <fullName evidence="16">Subtilisin-like protease</fullName>
        <ecNumber evidence="16">2.7.7.7</ecNumber>
    </submittedName>
</protein>
<dbReference type="Pfam" id="PF05922">
    <property type="entry name" value="Inhibitor_I9"/>
    <property type="match status" value="1"/>
</dbReference>
<dbReference type="InterPro" id="IPR037045">
    <property type="entry name" value="S8pro/Inhibitor_I9_sf"/>
</dbReference>
<dbReference type="Gene3D" id="3.30.70.80">
    <property type="entry name" value="Peptidase S8 propeptide/proteinase inhibitor I9"/>
    <property type="match status" value="1"/>
</dbReference>
<evidence type="ECO:0000256" key="10">
    <source>
        <dbReference type="SAM" id="MobiDB-lite"/>
    </source>
</evidence>
<dbReference type="Gene3D" id="3.30.420.10">
    <property type="entry name" value="Ribonuclease H-like superfamily/Ribonuclease H"/>
    <property type="match status" value="1"/>
</dbReference>
<evidence type="ECO:0000313" key="16">
    <source>
        <dbReference type="EMBL" id="RZB67482.1"/>
    </source>
</evidence>
<feature type="region of interest" description="Disordered" evidence="10">
    <location>
        <begin position="267"/>
        <end position="289"/>
    </location>
</feature>
<dbReference type="InterPro" id="IPR023828">
    <property type="entry name" value="Peptidase_S8_Ser-AS"/>
</dbReference>
<dbReference type="SUPFAM" id="SSF56672">
    <property type="entry name" value="DNA/RNA polymerases"/>
    <property type="match status" value="1"/>
</dbReference>
<feature type="active site" description="Charge relay system" evidence="8 9">
    <location>
        <position position="1530"/>
    </location>
</feature>
<comment type="caution">
    <text evidence="16">The sequence shown here is derived from an EMBL/GenBank/DDBJ whole genome shotgun (WGS) entry which is preliminary data.</text>
</comment>
<dbReference type="InterPro" id="IPR057670">
    <property type="entry name" value="SH3_retrovirus"/>
</dbReference>
<evidence type="ECO:0000256" key="9">
    <source>
        <dbReference type="PROSITE-ProRule" id="PRU01240"/>
    </source>
</evidence>
<keyword evidence="6 9" id="KW-0378">Hydrolase</keyword>
<feature type="region of interest" description="Disordered" evidence="10">
    <location>
        <begin position="475"/>
        <end position="540"/>
    </location>
</feature>
<dbReference type="GO" id="GO:0004252">
    <property type="term" value="F:serine-type endopeptidase activity"/>
    <property type="evidence" value="ECO:0007669"/>
    <property type="project" value="UniProtKB-UniRule"/>
</dbReference>
<evidence type="ECO:0000259" key="15">
    <source>
        <dbReference type="Pfam" id="PF25597"/>
    </source>
</evidence>
<keyword evidence="7 9" id="KW-0720">Serine protease</keyword>
<feature type="active site" description="Charge relay system" evidence="8 9">
    <location>
        <position position="1184"/>
    </location>
</feature>
<feature type="compositionally biased region" description="Polar residues" evidence="10">
    <location>
        <begin position="230"/>
        <end position="241"/>
    </location>
</feature>
<dbReference type="FunFam" id="3.30.70.80:FF:000002">
    <property type="entry name" value="Subtilisin-like protease SBT5.3"/>
    <property type="match status" value="1"/>
</dbReference>
<dbReference type="InterPro" id="IPR045051">
    <property type="entry name" value="SBT"/>
</dbReference>
<organism evidence="16 17">
    <name type="scientific">Glycine soja</name>
    <name type="common">Wild soybean</name>
    <dbReference type="NCBI Taxonomy" id="3848"/>
    <lineage>
        <taxon>Eukaryota</taxon>
        <taxon>Viridiplantae</taxon>
        <taxon>Streptophyta</taxon>
        <taxon>Embryophyta</taxon>
        <taxon>Tracheophyta</taxon>
        <taxon>Spermatophyta</taxon>
        <taxon>Magnoliopsida</taxon>
        <taxon>eudicotyledons</taxon>
        <taxon>Gunneridae</taxon>
        <taxon>Pentapetalae</taxon>
        <taxon>rosids</taxon>
        <taxon>fabids</taxon>
        <taxon>Fabales</taxon>
        <taxon>Fabaceae</taxon>
        <taxon>Papilionoideae</taxon>
        <taxon>50 kb inversion clade</taxon>
        <taxon>NPAAA clade</taxon>
        <taxon>indigoferoid/millettioid clade</taxon>
        <taxon>Phaseoleae</taxon>
        <taxon>Glycine</taxon>
        <taxon>Glycine subgen. Soja</taxon>
    </lineage>
</organism>
<reference evidence="16 17" key="1">
    <citation type="submission" date="2018-09" db="EMBL/GenBank/DDBJ databases">
        <title>A high-quality reference genome of wild soybean provides a powerful tool to mine soybean genomes.</title>
        <authorList>
            <person name="Xie M."/>
            <person name="Chung C.Y.L."/>
            <person name="Li M.-W."/>
            <person name="Wong F.-L."/>
            <person name="Chan T.-F."/>
            <person name="Lam H.-M."/>
        </authorList>
    </citation>
    <scope>NUCLEOTIDE SEQUENCE [LARGE SCALE GENOMIC DNA]</scope>
    <source>
        <strain evidence="17">cv. W05</strain>
        <tissue evidence="16">Hypocotyl of etiolated seedlings</tissue>
    </source>
</reference>
<evidence type="ECO:0000256" key="7">
    <source>
        <dbReference type="ARBA" id="ARBA00022825"/>
    </source>
</evidence>
<dbReference type="FunFam" id="3.40.50.200:FF:000006">
    <property type="entry name" value="Subtilisin-like protease SBT1.5"/>
    <property type="match status" value="1"/>
</dbReference>
<dbReference type="InterPro" id="IPR034197">
    <property type="entry name" value="Peptidases_S8_3"/>
</dbReference>
<evidence type="ECO:0000256" key="5">
    <source>
        <dbReference type="ARBA" id="ARBA00022729"/>
    </source>
</evidence>
<dbReference type="Pfam" id="PF25597">
    <property type="entry name" value="SH3_retrovirus"/>
    <property type="match status" value="1"/>
</dbReference>
<evidence type="ECO:0000313" key="17">
    <source>
        <dbReference type="Proteomes" id="UP000289340"/>
    </source>
</evidence>
<dbReference type="GO" id="GO:0009610">
    <property type="term" value="P:response to symbiotic fungus"/>
    <property type="evidence" value="ECO:0007669"/>
    <property type="project" value="UniProtKB-ARBA"/>
</dbReference>
<evidence type="ECO:0000259" key="12">
    <source>
        <dbReference type="Pfam" id="PF05922"/>
    </source>
</evidence>
<dbReference type="InterPro" id="IPR036397">
    <property type="entry name" value="RNaseH_sf"/>
</dbReference>
<dbReference type="GO" id="GO:0003676">
    <property type="term" value="F:nucleic acid binding"/>
    <property type="evidence" value="ECO:0007669"/>
    <property type="project" value="InterPro"/>
</dbReference>
<dbReference type="GO" id="GO:0003887">
    <property type="term" value="F:DNA-directed DNA polymerase activity"/>
    <property type="evidence" value="ECO:0007669"/>
    <property type="project" value="UniProtKB-EC"/>
</dbReference>
<dbReference type="InterPro" id="IPR010259">
    <property type="entry name" value="S8pro/Inhibitor_I9"/>
</dbReference>
<feature type="domain" description="Peptidase S8/S53" evidence="11">
    <location>
        <begin position="1100"/>
        <end position="1568"/>
    </location>
</feature>
<feature type="compositionally biased region" description="Low complexity" evidence="10">
    <location>
        <begin position="483"/>
        <end position="512"/>
    </location>
</feature>
<feature type="domain" description="Inhibitor I9" evidence="12">
    <location>
        <begin position="987"/>
        <end position="1072"/>
    </location>
</feature>
<comment type="similarity">
    <text evidence="2 9">Belongs to the peptidase S8 family.</text>
</comment>
<feature type="region of interest" description="Disordered" evidence="10">
    <location>
        <begin position="62"/>
        <end position="88"/>
    </location>
</feature>
<dbReference type="GO" id="GO:0006508">
    <property type="term" value="P:proteolysis"/>
    <property type="evidence" value="ECO:0007669"/>
    <property type="project" value="UniProtKB-KW"/>
</dbReference>
<feature type="domain" description="Reverse transcriptase Ty1/copia-type" evidence="13">
    <location>
        <begin position="642"/>
        <end position="794"/>
    </location>
</feature>
<feature type="compositionally biased region" description="Low complexity" evidence="10">
    <location>
        <begin position="67"/>
        <end position="88"/>
    </location>
</feature>
<dbReference type="Gene3D" id="3.40.50.200">
    <property type="entry name" value="Peptidase S8/S53 domain"/>
    <property type="match status" value="1"/>
</dbReference>
<dbReference type="Gene3D" id="3.50.30.30">
    <property type="match status" value="1"/>
</dbReference>
<name>A0A445H1Q7_GLYSO</name>
<dbReference type="EC" id="2.7.7.7" evidence="16"/>
<dbReference type="PANTHER" id="PTHR10795">
    <property type="entry name" value="PROPROTEIN CONVERTASE SUBTILISIN/KEXIN"/>
    <property type="match status" value="1"/>
</dbReference>
<dbReference type="CDD" id="cd04852">
    <property type="entry name" value="Peptidases_S8_3"/>
    <property type="match status" value="1"/>
</dbReference>
<dbReference type="PROSITE" id="PS00138">
    <property type="entry name" value="SUBTILASE_SER"/>
    <property type="match status" value="1"/>
</dbReference>
<dbReference type="SUPFAM" id="SSF52743">
    <property type="entry name" value="Subtilisin-like"/>
    <property type="match status" value="1"/>
</dbReference>